<organism evidence="6 7">
    <name type="scientific">Butyricicoccus pullicaecorum</name>
    <dbReference type="NCBI Taxonomy" id="501571"/>
    <lineage>
        <taxon>Bacteria</taxon>
        <taxon>Bacillati</taxon>
        <taxon>Bacillota</taxon>
        <taxon>Clostridia</taxon>
        <taxon>Eubacteriales</taxon>
        <taxon>Butyricicoccaceae</taxon>
        <taxon>Butyricicoccus</taxon>
    </lineage>
</organism>
<dbReference type="SUPFAM" id="SSF46785">
    <property type="entry name" value="Winged helix' DNA-binding domain"/>
    <property type="match status" value="1"/>
</dbReference>
<keyword evidence="4" id="KW-0804">Transcription</keyword>
<sequence length="120" mass="13883">MQDFKLGAVESRFADLIWLHAPITTSELVKLCAQELSWKRTTTYTVLKRLCERGLFQTQDSVVTPLLSRTEFYARQSEQFVEQSFDGSLPAFLAAFTTRKRLSPEEISEIRRMIDACEKE</sequence>
<dbReference type="AlphaFoldDB" id="A0A1Y4LYV1"/>
<dbReference type="Gene3D" id="1.10.4040.10">
    <property type="entry name" value="Penicillinase repressor domain"/>
    <property type="match status" value="1"/>
</dbReference>
<dbReference type="Proteomes" id="UP000195897">
    <property type="component" value="Unassembled WGS sequence"/>
</dbReference>
<dbReference type="EMBL" id="NFKK01000001">
    <property type="protein sequence ID" value="OUP54338.1"/>
    <property type="molecule type" value="Genomic_DNA"/>
</dbReference>
<dbReference type="InterPro" id="IPR036388">
    <property type="entry name" value="WH-like_DNA-bd_sf"/>
</dbReference>
<dbReference type="InterPro" id="IPR036390">
    <property type="entry name" value="WH_DNA-bd_sf"/>
</dbReference>
<gene>
    <name evidence="6" type="ORF">B5F15_03150</name>
    <name evidence="5" type="ORF">B5F17_00115</name>
</gene>
<evidence type="ECO:0000313" key="8">
    <source>
        <dbReference type="Proteomes" id="UP000195897"/>
    </source>
</evidence>
<dbReference type="Pfam" id="PF03965">
    <property type="entry name" value="Penicillinase_R"/>
    <property type="match status" value="1"/>
</dbReference>
<reference evidence="7 8" key="1">
    <citation type="submission" date="2017-04" db="EMBL/GenBank/DDBJ databases">
        <title>Function of individual gut microbiota members based on whole genome sequencing of pure cultures obtained from chicken caecum.</title>
        <authorList>
            <person name="Medvecky M."/>
            <person name="Cejkova D."/>
            <person name="Polansky O."/>
            <person name="Karasova D."/>
            <person name="Kubasova T."/>
            <person name="Cizek A."/>
            <person name="Rychlik I."/>
        </authorList>
    </citation>
    <scope>NUCLEOTIDE SEQUENCE [LARGE SCALE GENOMIC DNA]</scope>
    <source>
        <strain evidence="7">An179</strain>
        <strain evidence="8">An180</strain>
    </source>
</reference>
<comment type="caution">
    <text evidence="6">The sequence shown here is derived from an EMBL/GenBank/DDBJ whole genome shotgun (WGS) entry which is preliminary data.</text>
</comment>
<proteinExistence type="inferred from homology"/>
<dbReference type="Proteomes" id="UP000195326">
    <property type="component" value="Unassembled WGS sequence"/>
</dbReference>
<name>A0A1Y4LYV1_9FIRM</name>
<keyword evidence="3" id="KW-0238">DNA-binding</keyword>
<dbReference type="Gene3D" id="1.10.10.10">
    <property type="entry name" value="Winged helix-like DNA-binding domain superfamily/Winged helix DNA-binding domain"/>
    <property type="match status" value="1"/>
</dbReference>
<protein>
    <submittedName>
        <fullName evidence="6">BlaI/MecI/CopY family transcriptional regulator</fullName>
    </submittedName>
</protein>
<evidence type="ECO:0000256" key="3">
    <source>
        <dbReference type="ARBA" id="ARBA00023125"/>
    </source>
</evidence>
<accession>A0A1Y4LYV1</accession>
<evidence type="ECO:0000313" key="7">
    <source>
        <dbReference type="Proteomes" id="UP000195326"/>
    </source>
</evidence>
<comment type="similarity">
    <text evidence="1">Belongs to the BlaI transcriptional regulatory family.</text>
</comment>
<dbReference type="RefSeq" id="WP_016148396.1">
    <property type="nucleotide sequence ID" value="NZ_CABKSA010000002.1"/>
</dbReference>
<dbReference type="PIRSF" id="PIRSF019455">
    <property type="entry name" value="CopR_AtkY"/>
    <property type="match status" value="1"/>
</dbReference>
<dbReference type="GO" id="GO:0045892">
    <property type="term" value="P:negative regulation of DNA-templated transcription"/>
    <property type="evidence" value="ECO:0007669"/>
    <property type="project" value="InterPro"/>
</dbReference>
<keyword evidence="2" id="KW-0805">Transcription regulation</keyword>
<evidence type="ECO:0000313" key="6">
    <source>
        <dbReference type="EMBL" id="OUP60271.1"/>
    </source>
</evidence>
<dbReference type="GO" id="GO:0003677">
    <property type="term" value="F:DNA binding"/>
    <property type="evidence" value="ECO:0007669"/>
    <property type="project" value="UniProtKB-KW"/>
</dbReference>
<reference evidence="6" key="2">
    <citation type="journal article" date="2018" name="BMC Genomics">
        <title>Whole genome sequencing and function prediction of 133 gut anaerobes isolated from chicken caecum in pure cultures.</title>
        <authorList>
            <person name="Medvecky M."/>
            <person name="Cejkova D."/>
            <person name="Polansky O."/>
            <person name="Karasova D."/>
            <person name="Kubasova T."/>
            <person name="Cizek A."/>
            <person name="Rychlik I."/>
        </authorList>
    </citation>
    <scope>NUCLEOTIDE SEQUENCE</scope>
    <source>
        <strain evidence="6">An179</strain>
        <strain evidence="5">An180</strain>
    </source>
</reference>
<dbReference type="InterPro" id="IPR005650">
    <property type="entry name" value="BlaI_family"/>
</dbReference>
<evidence type="ECO:0000256" key="4">
    <source>
        <dbReference type="ARBA" id="ARBA00023163"/>
    </source>
</evidence>
<dbReference type="STRING" id="501571.GCA_900143195_00374"/>
<evidence type="ECO:0000256" key="2">
    <source>
        <dbReference type="ARBA" id="ARBA00023015"/>
    </source>
</evidence>
<evidence type="ECO:0000313" key="5">
    <source>
        <dbReference type="EMBL" id="OUP54338.1"/>
    </source>
</evidence>
<evidence type="ECO:0000256" key="1">
    <source>
        <dbReference type="ARBA" id="ARBA00011046"/>
    </source>
</evidence>
<dbReference type="EMBL" id="NFKL01000003">
    <property type="protein sequence ID" value="OUP60271.1"/>
    <property type="molecule type" value="Genomic_DNA"/>
</dbReference>